<keyword evidence="1" id="KW-0812">Transmembrane</keyword>
<evidence type="ECO:0000256" key="1">
    <source>
        <dbReference type="SAM" id="Phobius"/>
    </source>
</evidence>
<dbReference type="InterPro" id="IPR011397">
    <property type="entry name" value="YhfC"/>
</dbReference>
<dbReference type="RefSeq" id="WP_219964201.1">
    <property type="nucleotide sequence ID" value="NZ_JAGFNZ010000001.1"/>
</dbReference>
<feature type="transmembrane region" description="Helical" evidence="1">
    <location>
        <begin position="172"/>
        <end position="193"/>
    </location>
</feature>
<accession>A0ABS7DKM6</accession>
<evidence type="ECO:0000313" key="3">
    <source>
        <dbReference type="Proteomes" id="UP000719942"/>
    </source>
</evidence>
<dbReference type="EMBL" id="JAGFNZ010000001">
    <property type="protein sequence ID" value="MBW7571818.1"/>
    <property type="molecule type" value="Genomic_DNA"/>
</dbReference>
<dbReference type="Proteomes" id="UP000719942">
    <property type="component" value="Unassembled WGS sequence"/>
</dbReference>
<name>A0ABS7DKM6_9FIRM</name>
<organism evidence="2 3">
    <name type="scientific">Caproiciproducens faecalis</name>
    <dbReference type="NCBI Taxonomy" id="2820301"/>
    <lineage>
        <taxon>Bacteria</taxon>
        <taxon>Bacillati</taxon>
        <taxon>Bacillota</taxon>
        <taxon>Clostridia</taxon>
        <taxon>Eubacteriales</taxon>
        <taxon>Acutalibacteraceae</taxon>
        <taxon>Caproiciproducens</taxon>
    </lineage>
</organism>
<feature type="transmembrane region" description="Helical" evidence="1">
    <location>
        <begin position="71"/>
        <end position="90"/>
    </location>
</feature>
<dbReference type="PIRSF" id="PIRSF033101">
    <property type="entry name" value="UCP033101"/>
    <property type="match status" value="1"/>
</dbReference>
<keyword evidence="1" id="KW-1133">Transmembrane helix</keyword>
<keyword evidence="3" id="KW-1185">Reference proteome</keyword>
<evidence type="ECO:0000313" key="2">
    <source>
        <dbReference type="EMBL" id="MBW7571818.1"/>
    </source>
</evidence>
<feature type="transmembrane region" description="Helical" evidence="1">
    <location>
        <begin position="229"/>
        <end position="248"/>
    </location>
</feature>
<keyword evidence="2" id="KW-0645">Protease</keyword>
<proteinExistence type="predicted"/>
<feature type="transmembrane region" description="Helical" evidence="1">
    <location>
        <begin position="41"/>
        <end position="59"/>
    </location>
</feature>
<keyword evidence="2" id="KW-0482">Metalloprotease</keyword>
<keyword evidence="2" id="KW-0378">Hydrolase</keyword>
<feature type="transmembrane region" description="Helical" evidence="1">
    <location>
        <begin position="205"/>
        <end position="223"/>
    </location>
</feature>
<dbReference type="Pfam" id="PF10086">
    <property type="entry name" value="YhfC"/>
    <property type="match status" value="1"/>
</dbReference>
<feature type="transmembrane region" description="Helical" evidence="1">
    <location>
        <begin position="6"/>
        <end position="29"/>
    </location>
</feature>
<comment type="caution">
    <text evidence="2">The sequence shown here is derived from an EMBL/GenBank/DDBJ whole genome shotgun (WGS) entry which is preliminary data.</text>
</comment>
<reference evidence="2 3" key="1">
    <citation type="submission" date="2021-03" db="EMBL/GenBank/DDBJ databases">
        <title>Caproiciproducens sp. nov. isolated from feces of cow.</title>
        <authorList>
            <person name="Choi J.-Y."/>
        </authorList>
    </citation>
    <scope>NUCLEOTIDE SEQUENCE [LARGE SCALE GENOMIC DNA]</scope>
    <source>
        <strain evidence="2 3">AGMB10547</strain>
    </source>
</reference>
<gene>
    <name evidence="2" type="ORF">J5W02_03235</name>
</gene>
<feature type="transmembrane region" description="Helical" evidence="1">
    <location>
        <begin position="111"/>
        <end position="132"/>
    </location>
</feature>
<sequence>MTISSSVFAAFLIAAAAELLLPVVLLLILCVKKIISPKPMFLGAAAFFVSQICLRIPLLQAAGTQSWFQSFALNTVPYLVMLSITAGLFEESARYLCAGCFLKKQRAFRDALAFGLGHGFCEVILLTGMAQINNIIYTVMINNGSFSTIAAKLPSATAQQLLSAMTSATPPLIYVGILERVFAVTFHIFASVLIFKGVNEKKVRYYFFAIAAHAVLDFGSVALTRSVNVWAGEGFAFAIALAALFLILRMKPEFPKEVPYSQALKA</sequence>
<keyword evidence="1" id="KW-0472">Membrane</keyword>
<protein>
    <submittedName>
        <fullName evidence="2">YhfC family intramembrane metalloprotease</fullName>
    </submittedName>
</protein>
<dbReference type="GO" id="GO:0008237">
    <property type="term" value="F:metallopeptidase activity"/>
    <property type="evidence" value="ECO:0007669"/>
    <property type="project" value="UniProtKB-KW"/>
</dbReference>